<name>A0A2Z2MUS0_9EURY</name>
<dbReference type="AlphaFoldDB" id="A0A2Z2MUS0"/>
<keyword evidence="1" id="KW-0808">Transferase</keyword>
<protein>
    <submittedName>
        <fullName evidence="1">Carbohydrate kinase</fullName>
    </submittedName>
</protein>
<gene>
    <name evidence="1" type="ORF">A3L11_01155</name>
</gene>
<dbReference type="InterPro" id="IPR029056">
    <property type="entry name" value="Ribokinase-like"/>
</dbReference>
<accession>A0A2Z2MUS0</accession>
<organism evidence="1 2">
    <name type="scientific">Thermococcus siculi</name>
    <dbReference type="NCBI Taxonomy" id="72803"/>
    <lineage>
        <taxon>Archaea</taxon>
        <taxon>Methanobacteriati</taxon>
        <taxon>Methanobacteriota</taxon>
        <taxon>Thermococci</taxon>
        <taxon>Thermococcales</taxon>
        <taxon>Thermococcaceae</taxon>
        <taxon>Thermococcus</taxon>
    </lineage>
</organism>
<dbReference type="Proteomes" id="UP000250125">
    <property type="component" value="Chromosome"/>
</dbReference>
<dbReference type="KEGG" id="tsl:A3L11_01155"/>
<dbReference type="OrthoDB" id="26949at2157"/>
<evidence type="ECO:0000313" key="1">
    <source>
        <dbReference type="EMBL" id="ASJ07903.1"/>
    </source>
</evidence>
<proteinExistence type="predicted"/>
<dbReference type="RefSeq" id="WP_088855149.1">
    <property type="nucleotide sequence ID" value="NZ_CP015103.1"/>
</dbReference>
<dbReference type="GO" id="GO:0016301">
    <property type="term" value="F:kinase activity"/>
    <property type="evidence" value="ECO:0007669"/>
    <property type="project" value="UniProtKB-KW"/>
</dbReference>
<keyword evidence="2" id="KW-1185">Reference proteome</keyword>
<keyword evidence="1" id="KW-0418">Kinase</keyword>
<evidence type="ECO:0000313" key="2">
    <source>
        <dbReference type="Proteomes" id="UP000250125"/>
    </source>
</evidence>
<dbReference type="EMBL" id="CP015103">
    <property type="protein sequence ID" value="ASJ07903.1"/>
    <property type="molecule type" value="Genomic_DNA"/>
</dbReference>
<sequence length="275" mass="30769">MRCLVVGHLVRDIIIRGSQIESRIGGGAYYSAVALSNFCDVEVLTSVGEDFPEEWLEELRRMGIRLKIIPSERSTSYRLHYLDSNTRELSLLSTAEKIEGLPDERYDIILLNPVAGEVPPRTVEEAKEKAPFVAADVQGFIRDPEVGKLRLKDIRGSTFEGLKVLHADVVEIGFVSGLRPESVEVLLISNGSEEGRAYLRGRAYLFRPARVPVDESTGAGDVFLATFSYFYTQCPFIQALKRAGAYTALFLKHRDFHFSMEDVDELALKVGVRPL</sequence>
<dbReference type="GeneID" id="33316804"/>
<dbReference type="SUPFAM" id="SSF53613">
    <property type="entry name" value="Ribokinase-like"/>
    <property type="match status" value="1"/>
</dbReference>
<dbReference type="Gene3D" id="3.40.1190.20">
    <property type="match status" value="1"/>
</dbReference>
<reference evidence="1 2" key="1">
    <citation type="submission" date="2016-04" db="EMBL/GenBank/DDBJ databases">
        <title>Complete genome sequence of Thermococcus siculi type strain RG-20.</title>
        <authorList>
            <person name="Oger P.M."/>
        </authorList>
    </citation>
    <scope>NUCLEOTIDE SEQUENCE [LARGE SCALE GENOMIC DNA]</scope>
    <source>
        <strain evidence="1 2">RG-20</strain>
    </source>
</reference>